<sequence length="126" mass="12861">MSGTQENTVGTADGTGADEAAVVAEAEAVTEAEGVAAEAMAATAATYQVAPGYQVNVRSGPSTSASVVRQLPYGARVSIRCQRRGQRVSGPYGTTDIWDSIAPGQYVSDSYVHTGSDGFVAPNCAN</sequence>
<dbReference type="InterPro" id="IPR003646">
    <property type="entry name" value="SH3-like_bac-type"/>
</dbReference>
<reference evidence="2 3" key="1">
    <citation type="submission" date="2022-03" db="EMBL/GenBank/DDBJ databases">
        <title>Complete genome of Streptomyces rimosus ssp. rimosus R7 (=ATCC 10970).</title>
        <authorList>
            <person name="Beganovic S."/>
            <person name="Ruckert C."/>
            <person name="Busche T."/>
            <person name="Kalinowski J."/>
            <person name="Wittmann C."/>
        </authorList>
    </citation>
    <scope>NUCLEOTIDE SEQUENCE [LARGE SCALE GENOMIC DNA]</scope>
    <source>
        <strain evidence="2 3">R7</strain>
    </source>
</reference>
<dbReference type="GeneID" id="66857046"/>
<protein>
    <submittedName>
        <fullName evidence="2">Bacterial SH3 domain protein</fullName>
    </submittedName>
</protein>
<evidence type="ECO:0000313" key="3">
    <source>
        <dbReference type="Proteomes" id="UP000829494"/>
    </source>
</evidence>
<organism evidence="2 3">
    <name type="scientific">Streptomyces rimosus subsp. rimosus</name>
    <dbReference type="NCBI Taxonomy" id="132474"/>
    <lineage>
        <taxon>Bacteria</taxon>
        <taxon>Bacillati</taxon>
        <taxon>Actinomycetota</taxon>
        <taxon>Actinomycetes</taxon>
        <taxon>Kitasatosporales</taxon>
        <taxon>Streptomycetaceae</taxon>
        <taxon>Streptomyces</taxon>
    </lineage>
</organism>
<dbReference type="Proteomes" id="UP000829494">
    <property type="component" value="Chromosome"/>
</dbReference>
<dbReference type="Gene3D" id="2.30.30.40">
    <property type="entry name" value="SH3 Domains"/>
    <property type="match status" value="1"/>
</dbReference>
<dbReference type="EMBL" id="CP094298">
    <property type="protein sequence ID" value="UNZ03855.1"/>
    <property type="molecule type" value="Genomic_DNA"/>
</dbReference>
<dbReference type="RefSeq" id="WP_003983005.1">
    <property type="nucleotide sequence ID" value="NZ_CP043497.1"/>
</dbReference>
<keyword evidence="3" id="KW-1185">Reference proteome</keyword>
<proteinExistence type="predicted"/>
<accession>A0ABY3Z2T4</accession>
<gene>
    <name evidence="2" type="ORF">SRIMR7_16985</name>
</gene>
<dbReference type="Pfam" id="PF08239">
    <property type="entry name" value="SH3_3"/>
    <property type="match status" value="1"/>
</dbReference>
<evidence type="ECO:0000313" key="2">
    <source>
        <dbReference type="EMBL" id="UNZ03855.1"/>
    </source>
</evidence>
<name>A0ABY3Z2T4_STRRM</name>
<feature type="domain" description="SH3b" evidence="1">
    <location>
        <begin position="55"/>
        <end position="85"/>
    </location>
</feature>
<evidence type="ECO:0000259" key="1">
    <source>
        <dbReference type="Pfam" id="PF08239"/>
    </source>
</evidence>